<reference evidence="8" key="1">
    <citation type="journal article" date="2019" name="Int. J. Syst. Evol. Microbiol.">
        <title>The Global Catalogue of Microorganisms (GCM) 10K type strain sequencing project: providing services to taxonomists for standard genome sequencing and annotation.</title>
        <authorList>
            <consortium name="The Broad Institute Genomics Platform"/>
            <consortium name="The Broad Institute Genome Sequencing Center for Infectious Disease"/>
            <person name="Wu L."/>
            <person name="Ma J."/>
        </authorList>
    </citation>
    <scope>NUCLEOTIDE SEQUENCE [LARGE SCALE GENOMIC DNA]</scope>
    <source>
        <strain evidence="8">CCUG 59189</strain>
    </source>
</reference>
<gene>
    <name evidence="7" type="ORF">ACFQ3W_02370</name>
</gene>
<dbReference type="InterPro" id="IPR018062">
    <property type="entry name" value="HTH_AraC-typ_CS"/>
</dbReference>
<name>A0ABW3RSF1_9BACL</name>
<proteinExistence type="predicted"/>
<organism evidence="7 8">
    <name type="scientific">Paenibacillus puldeungensis</name>
    <dbReference type="NCBI Taxonomy" id="696536"/>
    <lineage>
        <taxon>Bacteria</taxon>
        <taxon>Bacillati</taxon>
        <taxon>Bacillota</taxon>
        <taxon>Bacilli</taxon>
        <taxon>Bacillales</taxon>
        <taxon>Paenibacillaceae</taxon>
        <taxon>Paenibacillus</taxon>
    </lineage>
</organism>
<dbReference type="PRINTS" id="PR00032">
    <property type="entry name" value="HTHARAC"/>
</dbReference>
<dbReference type="Pfam" id="PF00072">
    <property type="entry name" value="Response_reg"/>
    <property type="match status" value="1"/>
</dbReference>
<dbReference type="CDD" id="cd17536">
    <property type="entry name" value="REC_YesN-like"/>
    <property type="match status" value="1"/>
</dbReference>
<evidence type="ECO:0000313" key="7">
    <source>
        <dbReference type="EMBL" id="MFD1175156.1"/>
    </source>
</evidence>
<dbReference type="PROSITE" id="PS50110">
    <property type="entry name" value="RESPONSE_REGULATORY"/>
    <property type="match status" value="1"/>
</dbReference>
<evidence type="ECO:0000256" key="2">
    <source>
        <dbReference type="ARBA" id="ARBA00023125"/>
    </source>
</evidence>
<dbReference type="SUPFAM" id="SSF46689">
    <property type="entry name" value="Homeodomain-like"/>
    <property type="match status" value="2"/>
</dbReference>
<dbReference type="PROSITE" id="PS01124">
    <property type="entry name" value="HTH_ARAC_FAMILY_2"/>
    <property type="match status" value="1"/>
</dbReference>
<dbReference type="SMART" id="SM00448">
    <property type="entry name" value="REC"/>
    <property type="match status" value="1"/>
</dbReference>
<dbReference type="Proteomes" id="UP001597262">
    <property type="component" value="Unassembled WGS sequence"/>
</dbReference>
<dbReference type="PROSITE" id="PS00041">
    <property type="entry name" value="HTH_ARAC_FAMILY_1"/>
    <property type="match status" value="1"/>
</dbReference>
<sequence>MRCLLIDDDVPTVEVLRDIVRWNDYGISQVVAAYNILEAKTCFDDGAPDLIICDIEMPRGSGIEMIQWVREQGYDCAFIFFTCHESFEFASTALTYNADSYLIKPLDERKLEEALLRSVEALKRRRTLGEYSKHGLTWLRNKDLVEKSFWSDVLTSTLSTRPDLIQEEILRRDLPFSANQKFTLVLISVAASEIDEHWNASVFYYALSNLGSEVMFDRPNPDRVIPYKQNNQIYHAIIIDGGTDAQKLKANGERLVRLCRQYLKCVATCYISEEKNISELAQCKAELEQTNMSNLIFRGIVHFQNDRFQYDTTETYALDTQLYTMLFAQKDKLQIVNRLKNTLERLAAQNKLDAVTLHLVREDFLQVVYAFLAQNNIQAHRLFSDDVAERLLQRSDHSVFDFMKWAHLITEKTIETLKETLQSEGVVERAKRFIHENYHWDMSRDDVAASVFLTPDYLSKTFKNETGMSIIEYLNAHRIEMAKRMLVERPVSIGAVATETGFDNLSYFSTVFKKLTGETPNAYRAKHKPDH</sequence>
<evidence type="ECO:0000313" key="8">
    <source>
        <dbReference type="Proteomes" id="UP001597262"/>
    </source>
</evidence>
<dbReference type="InterPro" id="IPR001789">
    <property type="entry name" value="Sig_transdc_resp-reg_receiver"/>
</dbReference>
<evidence type="ECO:0000256" key="4">
    <source>
        <dbReference type="PROSITE-ProRule" id="PRU00169"/>
    </source>
</evidence>
<dbReference type="PANTHER" id="PTHR43280:SF34">
    <property type="entry name" value="ARAC-FAMILY TRANSCRIPTIONAL REGULATOR"/>
    <property type="match status" value="1"/>
</dbReference>
<keyword evidence="3" id="KW-0804">Transcription</keyword>
<feature type="domain" description="HTH araC/xylS-type" evidence="5">
    <location>
        <begin position="428"/>
        <end position="526"/>
    </location>
</feature>
<evidence type="ECO:0000259" key="6">
    <source>
        <dbReference type="PROSITE" id="PS50110"/>
    </source>
</evidence>
<comment type="caution">
    <text evidence="7">The sequence shown here is derived from an EMBL/GenBank/DDBJ whole genome shotgun (WGS) entry which is preliminary data.</text>
</comment>
<dbReference type="InterPro" id="IPR020449">
    <property type="entry name" value="Tscrpt_reg_AraC-type_HTH"/>
</dbReference>
<feature type="domain" description="Response regulatory" evidence="6">
    <location>
        <begin position="2"/>
        <end position="119"/>
    </location>
</feature>
<evidence type="ECO:0000259" key="5">
    <source>
        <dbReference type="PROSITE" id="PS01124"/>
    </source>
</evidence>
<dbReference type="SUPFAM" id="SSF52172">
    <property type="entry name" value="CheY-like"/>
    <property type="match status" value="1"/>
</dbReference>
<dbReference type="Gene3D" id="3.40.50.2300">
    <property type="match status" value="1"/>
</dbReference>
<protein>
    <submittedName>
        <fullName evidence="7">Helix-turn-helix domain-containing protein</fullName>
    </submittedName>
</protein>
<keyword evidence="2" id="KW-0238">DNA-binding</keyword>
<keyword evidence="4" id="KW-0597">Phosphoprotein</keyword>
<dbReference type="InterPro" id="IPR018060">
    <property type="entry name" value="HTH_AraC"/>
</dbReference>
<dbReference type="Pfam" id="PF12833">
    <property type="entry name" value="HTH_18"/>
    <property type="match status" value="1"/>
</dbReference>
<dbReference type="SMART" id="SM00342">
    <property type="entry name" value="HTH_ARAC"/>
    <property type="match status" value="1"/>
</dbReference>
<dbReference type="InterPro" id="IPR011006">
    <property type="entry name" value="CheY-like_superfamily"/>
</dbReference>
<dbReference type="InterPro" id="IPR009057">
    <property type="entry name" value="Homeodomain-like_sf"/>
</dbReference>
<dbReference type="EMBL" id="JBHTLM010000001">
    <property type="protein sequence ID" value="MFD1175156.1"/>
    <property type="molecule type" value="Genomic_DNA"/>
</dbReference>
<keyword evidence="8" id="KW-1185">Reference proteome</keyword>
<evidence type="ECO:0000256" key="3">
    <source>
        <dbReference type="ARBA" id="ARBA00023163"/>
    </source>
</evidence>
<dbReference type="Gene3D" id="1.10.10.60">
    <property type="entry name" value="Homeodomain-like"/>
    <property type="match status" value="2"/>
</dbReference>
<feature type="modified residue" description="4-aspartylphosphate" evidence="4">
    <location>
        <position position="54"/>
    </location>
</feature>
<evidence type="ECO:0000256" key="1">
    <source>
        <dbReference type="ARBA" id="ARBA00023015"/>
    </source>
</evidence>
<accession>A0ABW3RSF1</accession>
<dbReference type="PANTHER" id="PTHR43280">
    <property type="entry name" value="ARAC-FAMILY TRANSCRIPTIONAL REGULATOR"/>
    <property type="match status" value="1"/>
</dbReference>
<keyword evidence="1" id="KW-0805">Transcription regulation</keyword>